<evidence type="ECO:0000259" key="5">
    <source>
        <dbReference type="PROSITE" id="PS50893"/>
    </source>
</evidence>
<keyword evidence="6" id="KW-0132">Cell division</keyword>
<dbReference type="PANTHER" id="PTHR24220">
    <property type="entry name" value="IMPORT ATP-BINDING PROTEIN"/>
    <property type="match status" value="1"/>
</dbReference>
<evidence type="ECO:0000313" key="6">
    <source>
        <dbReference type="EMBL" id="MFC5458491.1"/>
    </source>
</evidence>
<keyword evidence="4 6" id="KW-0067">ATP-binding</keyword>
<dbReference type="InterPro" id="IPR017871">
    <property type="entry name" value="ABC_transporter-like_CS"/>
</dbReference>
<evidence type="ECO:0000256" key="2">
    <source>
        <dbReference type="ARBA" id="ARBA00022475"/>
    </source>
</evidence>
<sequence>MIEFHSVSKQYSAEATALREVSLNIDKGELVYLAGPSGAGKSTLMKMVAAIERPSSGRVIVFGQDIGKLKRPSIPFLRRKLGLIFQHQRLLNDRNILANVMLPLLVSGAPMGPAEGRARAALDKVGLLDRARAHPLELSGGEQQRVAIARAIVNRPQIILADEPTANLDRVAADKVLDALRAFNSVGVTCVISTHDEQVLDRAARVIRLEHGQLVSAGEAGDHVLAERAATDRRIADRAAADRATDGVGGAV</sequence>
<dbReference type="PROSITE" id="PS00211">
    <property type="entry name" value="ABC_TRANSPORTER_1"/>
    <property type="match status" value="1"/>
</dbReference>
<keyword evidence="6" id="KW-0131">Cell cycle</keyword>
<organism evidence="6 7">
    <name type="scientific">Massilia niabensis</name>
    <dbReference type="NCBI Taxonomy" id="544910"/>
    <lineage>
        <taxon>Bacteria</taxon>
        <taxon>Pseudomonadati</taxon>
        <taxon>Pseudomonadota</taxon>
        <taxon>Betaproteobacteria</taxon>
        <taxon>Burkholderiales</taxon>
        <taxon>Oxalobacteraceae</taxon>
        <taxon>Telluria group</taxon>
        <taxon>Massilia</taxon>
    </lineage>
</organism>
<keyword evidence="3" id="KW-0547">Nucleotide-binding</keyword>
<keyword evidence="2" id="KW-0472">Membrane</keyword>
<dbReference type="PANTHER" id="PTHR24220:SF470">
    <property type="entry name" value="CELL DIVISION ATP-BINDING PROTEIN FTSE"/>
    <property type="match status" value="1"/>
</dbReference>
<dbReference type="GO" id="GO:0051301">
    <property type="term" value="P:cell division"/>
    <property type="evidence" value="ECO:0007669"/>
    <property type="project" value="UniProtKB-KW"/>
</dbReference>
<dbReference type="Pfam" id="PF00005">
    <property type="entry name" value="ABC_tran"/>
    <property type="match status" value="1"/>
</dbReference>
<evidence type="ECO:0000256" key="1">
    <source>
        <dbReference type="ARBA" id="ARBA00022448"/>
    </source>
</evidence>
<dbReference type="CDD" id="cd03255">
    <property type="entry name" value="ABC_MJ0796_LolCDE_FtsE"/>
    <property type="match status" value="1"/>
</dbReference>
<dbReference type="InterPro" id="IPR015854">
    <property type="entry name" value="ABC_transpr_LolD-like"/>
</dbReference>
<keyword evidence="1" id="KW-0813">Transport</keyword>
<dbReference type="InterPro" id="IPR003439">
    <property type="entry name" value="ABC_transporter-like_ATP-bd"/>
</dbReference>
<name>A0ABW0L1H6_9BURK</name>
<dbReference type="SMART" id="SM00382">
    <property type="entry name" value="AAA"/>
    <property type="match status" value="1"/>
</dbReference>
<dbReference type="PROSITE" id="PS50893">
    <property type="entry name" value="ABC_TRANSPORTER_2"/>
    <property type="match status" value="1"/>
</dbReference>
<dbReference type="InterPro" id="IPR027417">
    <property type="entry name" value="P-loop_NTPase"/>
</dbReference>
<evidence type="ECO:0000313" key="7">
    <source>
        <dbReference type="Proteomes" id="UP001596050"/>
    </source>
</evidence>
<feature type="domain" description="ABC transporter" evidence="5">
    <location>
        <begin position="2"/>
        <end position="236"/>
    </location>
</feature>
<proteinExistence type="predicted"/>
<keyword evidence="7" id="KW-1185">Reference proteome</keyword>
<reference evidence="7" key="1">
    <citation type="journal article" date="2019" name="Int. J. Syst. Evol. Microbiol.">
        <title>The Global Catalogue of Microorganisms (GCM) 10K type strain sequencing project: providing services to taxonomists for standard genome sequencing and annotation.</title>
        <authorList>
            <consortium name="The Broad Institute Genomics Platform"/>
            <consortium name="The Broad Institute Genome Sequencing Center for Infectious Disease"/>
            <person name="Wu L."/>
            <person name="Ma J."/>
        </authorList>
    </citation>
    <scope>NUCLEOTIDE SEQUENCE [LARGE SCALE GENOMIC DNA]</scope>
    <source>
        <strain evidence="7">KACC 12649</strain>
    </source>
</reference>
<accession>A0ABW0L1H6</accession>
<dbReference type="RefSeq" id="WP_379779386.1">
    <property type="nucleotide sequence ID" value="NZ_JBHSMU010000003.1"/>
</dbReference>
<dbReference type="GO" id="GO:0005524">
    <property type="term" value="F:ATP binding"/>
    <property type="evidence" value="ECO:0007669"/>
    <property type="project" value="UniProtKB-KW"/>
</dbReference>
<dbReference type="Gene3D" id="3.40.50.300">
    <property type="entry name" value="P-loop containing nucleotide triphosphate hydrolases"/>
    <property type="match status" value="1"/>
</dbReference>
<keyword evidence="2" id="KW-1003">Cell membrane</keyword>
<gene>
    <name evidence="6" type="ORF">ACFPN5_01550</name>
</gene>
<comment type="caution">
    <text evidence="6">The sequence shown here is derived from an EMBL/GenBank/DDBJ whole genome shotgun (WGS) entry which is preliminary data.</text>
</comment>
<evidence type="ECO:0000256" key="3">
    <source>
        <dbReference type="ARBA" id="ARBA00022741"/>
    </source>
</evidence>
<dbReference type="InterPro" id="IPR003593">
    <property type="entry name" value="AAA+_ATPase"/>
</dbReference>
<dbReference type="InterPro" id="IPR017911">
    <property type="entry name" value="MacB-like_ATP-bd"/>
</dbReference>
<dbReference type="SUPFAM" id="SSF52540">
    <property type="entry name" value="P-loop containing nucleoside triphosphate hydrolases"/>
    <property type="match status" value="1"/>
</dbReference>
<evidence type="ECO:0000256" key="4">
    <source>
        <dbReference type="ARBA" id="ARBA00022840"/>
    </source>
</evidence>
<protein>
    <submittedName>
        <fullName evidence="6">Cell division ATP-binding protein FtsE</fullName>
    </submittedName>
</protein>
<dbReference type="EMBL" id="JBHSMU010000003">
    <property type="protein sequence ID" value="MFC5458491.1"/>
    <property type="molecule type" value="Genomic_DNA"/>
</dbReference>
<dbReference type="Proteomes" id="UP001596050">
    <property type="component" value="Unassembled WGS sequence"/>
</dbReference>